<name>A0A0F0GGF2_LENAE</name>
<dbReference type="RefSeq" id="WP_045318393.1">
    <property type="nucleotide sequence ID" value="NZ_JYJG01000570.1"/>
</dbReference>
<dbReference type="OrthoDB" id="3687665at2"/>
<evidence type="ECO:0000313" key="1">
    <source>
        <dbReference type="EMBL" id="KJK33200.1"/>
    </source>
</evidence>
<dbReference type="InterPro" id="IPR036188">
    <property type="entry name" value="FAD/NAD-bd_sf"/>
</dbReference>
<reference evidence="1 2" key="1">
    <citation type="submission" date="2015-02" db="EMBL/GenBank/DDBJ databases">
        <authorList>
            <person name="Ju K.-S."/>
            <person name="Doroghazi J.R."/>
            <person name="Metcalf W."/>
        </authorList>
    </citation>
    <scope>NUCLEOTIDE SEQUENCE [LARGE SCALE GENOMIC DNA]</scope>
    <source>
        <strain evidence="1 2">NRRL B-16140</strain>
    </source>
</reference>
<protein>
    <recommendedName>
        <fullName evidence="3">FAD dependent oxidoreductase domain-containing protein</fullName>
    </recommendedName>
</protein>
<organism evidence="1 2">
    <name type="scientific">Lentzea aerocolonigenes</name>
    <name type="common">Lechevalieria aerocolonigenes</name>
    <name type="synonym">Saccharothrix aerocolonigenes</name>
    <dbReference type="NCBI Taxonomy" id="68170"/>
    <lineage>
        <taxon>Bacteria</taxon>
        <taxon>Bacillati</taxon>
        <taxon>Actinomycetota</taxon>
        <taxon>Actinomycetes</taxon>
        <taxon>Pseudonocardiales</taxon>
        <taxon>Pseudonocardiaceae</taxon>
        <taxon>Lentzea</taxon>
    </lineage>
</organism>
<evidence type="ECO:0000313" key="2">
    <source>
        <dbReference type="Proteomes" id="UP000033393"/>
    </source>
</evidence>
<sequence length="172" mass="19315">MATALVVGAGIAGLATALRLTRSTWEVVLIDHGKHHDPVPLKGPDLQAAKRLAALPYPLYYETRHSTVTSLQPDRFGVTVAFDDHEDEWFDIVVCAQPCCEADRLPGLRLESWSRNHVALLYKAVQDTEIPLCAAELLADAFDIYPDDYAAFSWWETTLKPHTVRRAFTRVR</sequence>
<dbReference type="Gene3D" id="3.50.50.60">
    <property type="entry name" value="FAD/NAD(P)-binding domain"/>
    <property type="match status" value="1"/>
</dbReference>
<dbReference type="PATRIC" id="fig|68170.10.peg.3128"/>
<dbReference type="EMBL" id="JYJG01000570">
    <property type="protein sequence ID" value="KJK33200.1"/>
    <property type="molecule type" value="Genomic_DNA"/>
</dbReference>
<proteinExistence type="predicted"/>
<comment type="caution">
    <text evidence="1">The sequence shown here is derived from an EMBL/GenBank/DDBJ whole genome shotgun (WGS) entry which is preliminary data.</text>
</comment>
<dbReference type="Pfam" id="PF13450">
    <property type="entry name" value="NAD_binding_8"/>
    <property type="match status" value="1"/>
</dbReference>
<accession>A0A0F0GGF2</accession>
<dbReference type="AlphaFoldDB" id="A0A0F0GGF2"/>
<dbReference type="Proteomes" id="UP000033393">
    <property type="component" value="Unassembled WGS sequence"/>
</dbReference>
<keyword evidence="2" id="KW-1185">Reference proteome</keyword>
<gene>
    <name evidence="1" type="ORF">UK23_47135</name>
</gene>
<dbReference type="STRING" id="68170.GCA_000974445_08867"/>
<dbReference type="SUPFAM" id="SSF51905">
    <property type="entry name" value="FAD/NAD(P)-binding domain"/>
    <property type="match status" value="1"/>
</dbReference>
<evidence type="ECO:0008006" key="3">
    <source>
        <dbReference type="Google" id="ProtNLM"/>
    </source>
</evidence>